<dbReference type="InterPro" id="IPR006143">
    <property type="entry name" value="RND_pump_MFP"/>
</dbReference>
<comment type="caution">
    <text evidence="8">The sequence shown here is derived from an EMBL/GenBank/DDBJ whole genome shotgun (WGS) entry which is preliminary data.</text>
</comment>
<gene>
    <name evidence="8" type="ORF">OU798_24335</name>
</gene>
<dbReference type="NCBIfam" id="TIGR01730">
    <property type="entry name" value="RND_mfp"/>
    <property type="match status" value="1"/>
</dbReference>
<protein>
    <submittedName>
        <fullName evidence="8">Efflux RND transporter periplasmic adaptor subunit</fullName>
    </submittedName>
</protein>
<dbReference type="GO" id="GO:1990281">
    <property type="term" value="C:efflux pump complex"/>
    <property type="evidence" value="ECO:0007669"/>
    <property type="project" value="TreeGrafter"/>
</dbReference>
<dbReference type="Pfam" id="PF25876">
    <property type="entry name" value="HH_MFP_RND"/>
    <property type="match status" value="1"/>
</dbReference>
<keyword evidence="3" id="KW-1133">Transmembrane helix</keyword>
<evidence type="ECO:0000313" key="8">
    <source>
        <dbReference type="EMBL" id="MCY1723502.1"/>
    </source>
</evidence>
<evidence type="ECO:0000256" key="1">
    <source>
        <dbReference type="ARBA" id="ARBA00009477"/>
    </source>
</evidence>
<dbReference type="AlphaFoldDB" id="A0A9X3FBV7"/>
<dbReference type="PANTHER" id="PTHR30469">
    <property type="entry name" value="MULTIDRUG RESISTANCE PROTEIN MDTA"/>
    <property type="match status" value="1"/>
</dbReference>
<dbReference type="InterPro" id="IPR058625">
    <property type="entry name" value="MdtA-like_BSH"/>
</dbReference>
<dbReference type="InterPro" id="IPR058636">
    <property type="entry name" value="Beta-barrel_YknX"/>
</dbReference>
<keyword evidence="2" id="KW-0175">Coiled coil</keyword>
<feature type="domain" description="CzcB-like C-terminal circularly permuted SH3-like" evidence="6">
    <location>
        <begin position="367"/>
        <end position="409"/>
    </location>
</feature>
<dbReference type="Proteomes" id="UP001145087">
    <property type="component" value="Unassembled WGS sequence"/>
</dbReference>
<comment type="similarity">
    <text evidence="1">Belongs to the membrane fusion protein (MFP) (TC 8.A.1) family.</text>
</comment>
<dbReference type="Gene3D" id="2.40.30.170">
    <property type="match status" value="1"/>
</dbReference>
<evidence type="ECO:0000259" key="7">
    <source>
        <dbReference type="Pfam" id="PF25990"/>
    </source>
</evidence>
<dbReference type="InterPro" id="IPR058624">
    <property type="entry name" value="MdtA-like_HH"/>
</dbReference>
<dbReference type="EMBL" id="JAPOHD010000069">
    <property type="protein sequence ID" value="MCY1723502.1"/>
    <property type="molecule type" value="Genomic_DNA"/>
</dbReference>
<sequence>MKQKKILPYAIGLVVVVIILLVVGKKQGWFGNDFSINVATQKVESKTITEFITANGKIQPKTEVKISPDVAGEIVELFVEDGQAVVKGDPLCVIRPEMYISALNRAQATLNSSKARLAQAEAQQIERELAFKRSKQLFDKGTIPVAEYETAEAVYKVAQAEVRAAQYSVLSAQASVEEAEEQLTKTRIFAPISGTISALNVEKGERVVGTSMMIGTEMMIVADLDKMEVQVEVNENDIVKVTKNDTALVEVDAYLNRKFKGVVTDIANSASTTGTTADQVTNFDVKVLLLKESYKDLIDEENGKLYPFRPGMSATVDILTQTREGVISVPISAVTTRIKKEGGGTKEVSDDTTAANDAEEVSTVKEEKQEVVFVYNDNRVKKVEVKTGIQDNNSIEIIEGVAEGDEVVTAPYNAINRTLKDSMSVKKVKEEELFKTKK</sequence>
<dbReference type="Pfam" id="PF25990">
    <property type="entry name" value="Beta-barrel_YknX"/>
    <property type="match status" value="1"/>
</dbReference>
<dbReference type="Pfam" id="PF25975">
    <property type="entry name" value="CzcB_C"/>
    <property type="match status" value="1"/>
</dbReference>
<dbReference type="Gene3D" id="1.10.287.470">
    <property type="entry name" value="Helix hairpin bin"/>
    <property type="match status" value="1"/>
</dbReference>
<evidence type="ECO:0000256" key="2">
    <source>
        <dbReference type="SAM" id="Coils"/>
    </source>
</evidence>
<keyword evidence="3" id="KW-0472">Membrane</keyword>
<evidence type="ECO:0000259" key="4">
    <source>
        <dbReference type="Pfam" id="PF25876"/>
    </source>
</evidence>
<accession>A0A9X3FBV7</accession>
<dbReference type="Gene3D" id="2.40.50.100">
    <property type="match status" value="1"/>
</dbReference>
<dbReference type="SUPFAM" id="SSF111369">
    <property type="entry name" value="HlyD-like secretion proteins"/>
    <property type="match status" value="1"/>
</dbReference>
<evidence type="ECO:0000256" key="3">
    <source>
        <dbReference type="SAM" id="Phobius"/>
    </source>
</evidence>
<reference evidence="8" key="1">
    <citation type="submission" date="2022-11" db="EMBL/GenBank/DDBJ databases">
        <title>Marilongibacter aestuarii gen. nov., sp. nov., isolated from tidal flat sediment.</title>
        <authorList>
            <person name="Jiayan W."/>
        </authorList>
    </citation>
    <scope>NUCLEOTIDE SEQUENCE</scope>
    <source>
        <strain evidence="8">Z1-6</strain>
    </source>
</reference>
<evidence type="ECO:0000259" key="5">
    <source>
        <dbReference type="Pfam" id="PF25917"/>
    </source>
</evidence>
<organism evidence="8 9">
    <name type="scientific">Draconibacterium aestuarii</name>
    <dbReference type="NCBI Taxonomy" id="2998507"/>
    <lineage>
        <taxon>Bacteria</taxon>
        <taxon>Pseudomonadati</taxon>
        <taxon>Bacteroidota</taxon>
        <taxon>Bacteroidia</taxon>
        <taxon>Marinilabiliales</taxon>
        <taxon>Prolixibacteraceae</taxon>
        <taxon>Draconibacterium</taxon>
    </lineage>
</organism>
<feature type="transmembrane region" description="Helical" evidence="3">
    <location>
        <begin position="6"/>
        <end position="24"/>
    </location>
</feature>
<evidence type="ECO:0000313" key="9">
    <source>
        <dbReference type="Proteomes" id="UP001145087"/>
    </source>
</evidence>
<keyword evidence="9" id="KW-1185">Reference proteome</keyword>
<feature type="domain" description="YknX-like beta-barrel" evidence="7">
    <location>
        <begin position="227"/>
        <end position="291"/>
    </location>
</feature>
<dbReference type="InterPro" id="IPR058649">
    <property type="entry name" value="CzcB_C"/>
</dbReference>
<keyword evidence="3" id="KW-0812">Transmembrane</keyword>
<feature type="domain" description="Multidrug resistance protein MdtA-like barrel-sandwich hybrid" evidence="5">
    <location>
        <begin position="63"/>
        <end position="207"/>
    </location>
</feature>
<feature type="domain" description="Multidrug resistance protein MdtA-like alpha-helical hairpin" evidence="4">
    <location>
        <begin position="109"/>
        <end position="185"/>
    </location>
</feature>
<evidence type="ECO:0000259" key="6">
    <source>
        <dbReference type="Pfam" id="PF25975"/>
    </source>
</evidence>
<dbReference type="PANTHER" id="PTHR30469:SF33">
    <property type="entry name" value="SLR1207 PROTEIN"/>
    <property type="match status" value="1"/>
</dbReference>
<feature type="coiled-coil region" evidence="2">
    <location>
        <begin position="103"/>
        <end position="135"/>
    </location>
</feature>
<dbReference type="Pfam" id="PF25917">
    <property type="entry name" value="BSH_RND"/>
    <property type="match status" value="1"/>
</dbReference>
<dbReference type="RefSeq" id="WP_343335828.1">
    <property type="nucleotide sequence ID" value="NZ_JAPOHD010000069.1"/>
</dbReference>
<dbReference type="GO" id="GO:0015562">
    <property type="term" value="F:efflux transmembrane transporter activity"/>
    <property type="evidence" value="ECO:0007669"/>
    <property type="project" value="TreeGrafter"/>
</dbReference>
<dbReference type="Gene3D" id="2.40.420.20">
    <property type="match status" value="1"/>
</dbReference>
<name>A0A9X3FBV7_9BACT</name>
<proteinExistence type="inferred from homology"/>